<proteinExistence type="predicted"/>
<dbReference type="OrthoDB" id="7616570at2759"/>
<feature type="domain" description="DUF7041" evidence="1">
    <location>
        <begin position="122"/>
        <end position="202"/>
    </location>
</feature>
<name>A0A6S7KVM2_PARCT</name>
<sequence length="258" mass="29046">MAPKKSEEKVQLERYKSLLERLESLIMSAREKLSAFCSPDVAKVLVDAILPLSNLFGDSFFVWLAAPSSLSEDEITDIKRKHNELAMVCDNTLVSLHIAMKPEPETKPSNDAIQRLPKLDFRPFDKNQPKLWFDQLEIVLASSSITSPDHKFAALLRLMDSSTSSLLGSITRSKTPSAYEDAKNLLIKEFSLSKYDRIKTYLDTKPDADEKLTMFNARVESLFDGLTLDDIAKFCILRHAPAAVHLQLSGINFDDKPL</sequence>
<dbReference type="Pfam" id="PF23055">
    <property type="entry name" value="DUF7041"/>
    <property type="match status" value="1"/>
</dbReference>
<dbReference type="AlphaFoldDB" id="A0A6S7KVM2"/>
<accession>A0A6S7KVM2</accession>
<keyword evidence="3" id="KW-1185">Reference proteome</keyword>
<dbReference type="EMBL" id="CACRXK020045986">
    <property type="protein sequence ID" value="CAB4046120.1"/>
    <property type="molecule type" value="Genomic_DNA"/>
</dbReference>
<dbReference type="InterPro" id="IPR055469">
    <property type="entry name" value="DUF7041"/>
</dbReference>
<evidence type="ECO:0000313" key="2">
    <source>
        <dbReference type="EMBL" id="CAB4046120.1"/>
    </source>
</evidence>
<evidence type="ECO:0000313" key="3">
    <source>
        <dbReference type="Proteomes" id="UP001152795"/>
    </source>
</evidence>
<comment type="caution">
    <text evidence="2">The sequence shown here is derived from an EMBL/GenBank/DDBJ whole genome shotgun (WGS) entry which is preliminary data.</text>
</comment>
<evidence type="ECO:0000259" key="1">
    <source>
        <dbReference type="Pfam" id="PF23055"/>
    </source>
</evidence>
<reference evidence="2" key="1">
    <citation type="submission" date="2020-04" db="EMBL/GenBank/DDBJ databases">
        <authorList>
            <person name="Alioto T."/>
            <person name="Alioto T."/>
            <person name="Gomez Garrido J."/>
        </authorList>
    </citation>
    <scope>NUCLEOTIDE SEQUENCE</scope>
    <source>
        <strain evidence="2">A484AB</strain>
    </source>
</reference>
<feature type="non-terminal residue" evidence="2">
    <location>
        <position position="258"/>
    </location>
</feature>
<dbReference type="Proteomes" id="UP001152795">
    <property type="component" value="Unassembled WGS sequence"/>
</dbReference>
<gene>
    <name evidence="2" type="ORF">PACLA_8A028620</name>
</gene>
<protein>
    <recommendedName>
        <fullName evidence="1">DUF7041 domain-containing protein</fullName>
    </recommendedName>
</protein>
<organism evidence="2 3">
    <name type="scientific">Paramuricea clavata</name>
    <name type="common">Red gorgonian</name>
    <name type="synonym">Violescent sea-whip</name>
    <dbReference type="NCBI Taxonomy" id="317549"/>
    <lineage>
        <taxon>Eukaryota</taxon>
        <taxon>Metazoa</taxon>
        <taxon>Cnidaria</taxon>
        <taxon>Anthozoa</taxon>
        <taxon>Octocorallia</taxon>
        <taxon>Malacalcyonacea</taxon>
        <taxon>Plexauridae</taxon>
        <taxon>Paramuricea</taxon>
    </lineage>
</organism>